<name>R7TRZ6_CAPTE</name>
<reference evidence="4" key="1">
    <citation type="submission" date="2012-12" db="EMBL/GenBank/DDBJ databases">
        <authorList>
            <person name="Hellsten U."/>
            <person name="Grimwood J."/>
            <person name="Chapman J.A."/>
            <person name="Shapiro H."/>
            <person name="Aerts A."/>
            <person name="Otillar R.P."/>
            <person name="Terry A.Y."/>
            <person name="Boore J.L."/>
            <person name="Simakov O."/>
            <person name="Marletaz F."/>
            <person name="Cho S.-J."/>
            <person name="Edsinger-Gonzales E."/>
            <person name="Havlak P."/>
            <person name="Kuo D.-H."/>
            <person name="Larsson T."/>
            <person name="Lv J."/>
            <person name="Arendt D."/>
            <person name="Savage R."/>
            <person name="Osoegawa K."/>
            <person name="de Jong P."/>
            <person name="Lindberg D.R."/>
            <person name="Seaver E.C."/>
            <person name="Weisblat D.A."/>
            <person name="Putnam N.H."/>
            <person name="Grigoriev I.V."/>
            <person name="Rokhsar D.S."/>
        </authorList>
    </citation>
    <scope>NUCLEOTIDE SEQUENCE</scope>
    <source>
        <strain evidence="4">I ESC-2004</strain>
    </source>
</reference>
<protein>
    <submittedName>
        <fullName evidence="2 3">Uncharacterized protein</fullName>
    </submittedName>
</protein>
<organism evidence="2">
    <name type="scientific">Capitella teleta</name>
    <name type="common">Polychaete worm</name>
    <dbReference type="NCBI Taxonomy" id="283909"/>
    <lineage>
        <taxon>Eukaryota</taxon>
        <taxon>Metazoa</taxon>
        <taxon>Spiralia</taxon>
        <taxon>Lophotrochozoa</taxon>
        <taxon>Annelida</taxon>
        <taxon>Polychaeta</taxon>
        <taxon>Sedentaria</taxon>
        <taxon>Scolecida</taxon>
        <taxon>Capitellidae</taxon>
        <taxon>Capitella</taxon>
    </lineage>
</organism>
<accession>R7TRZ6</accession>
<keyword evidence="4" id="KW-1185">Reference proteome</keyword>
<sequence length="166" mass="18671">MDMWPPIFQCNKIEQWTQNGTLKYPLRDSLITGGFTVLLLDDRAVVEKNQDKQKSNQSCRAKPVKEGDRVWFCSYKNDAEKWRPGTVSKSHGVLFDVLDCADGQSSNVWHTEQLLSRAAEVAEEQEPSGADVTDDAPVPEIETRPELPVALRKGKRNAGPPARYND</sequence>
<proteinExistence type="predicted"/>
<reference evidence="3" key="3">
    <citation type="submission" date="2015-06" db="UniProtKB">
        <authorList>
            <consortium name="EnsemblMetazoa"/>
        </authorList>
    </citation>
    <scope>IDENTIFICATION</scope>
</reference>
<dbReference type="EMBL" id="KB308855">
    <property type="protein sequence ID" value="ELT96347.1"/>
    <property type="molecule type" value="Genomic_DNA"/>
</dbReference>
<dbReference type="AlphaFoldDB" id="R7TRZ6"/>
<reference evidence="2 4" key="2">
    <citation type="journal article" date="2013" name="Nature">
        <title>Insights into bilaterian evolution from three spiralian genomes.</title>
        <authorList>
            <person name="Simakov O."/>
            <person name="Marletaz F."/>
            <person name="Cho S.J."/>
            <person name="Edsinger-Gonzales E."/>
            <person name="Havlak P."/>
            <person name="Hellsten U."/>
            <person name="Kuo D.H."/>
            <person name="Larsson T."/>
            <person name="Lv J."/>
            <person name="Arendt D."/>
            <person name="Savage R."/>
            <person name="Osoegawa K."/>
            <person name="de Jong P."/>
            <person name="Grimwood J."/>
            <person name="Chapman J.A."/>
            <person name="Shapiro H."/>
            <person name="Aerts A."/>
            <person name="Otillar R.P."/>
            <person name="Terry A.Y."/>
            <person name="Boore J.L."/>
            <person name="Grigoriev I.V."/>
            <person name="Lindberg D.R."/>
            <person name="Seaver E.C."/>
            <person name="Weisblat D.A."/>
            <person name="Putnam N.H."/>
            <person name="Rokhsar D.S."/>
        </authorList>
    </citation>
    <scope>NUCLEOTIDE SEQUENCE</scope>
    <source>
        <strain evidence="2 4">I ESC-2004</strain>
    </source>
</reference>
<evidence type="ECO:0000313" key="4">
    <source>
        <dbReference type="Proteomes" id="UP000014760"/>
    </source>
</evidence>
<evidence type="ECO:0000256" key="1">
    <source>
        <dbReference type="SAM" id="MobiDB-lite"/>
    </source>
</evidence>
<feature type="region of interest" description="Disordered" evidence="1">
    <location>
        <begin position="121"/>
        <end position="166"/>
    </location>
</feature>
<evidence type="ECO:0000313" key="2">
    <source>
        <dbReference type="EMBL" id="ELT96347.1"/>
    </source>
</evidence>
<dbReference type="EnsemblMetazoa" id="CapteT188892">
    <property type="protein sequence ID" value="CapteP188892"/>
    <property type="gene ID" value="CapteG188892"/>
</dbReference>
<dbReference type="Proteomes" id="UP000014760">
    <property type="component" value="Unassembled WGS sequence"/>
</dbReference>
<evidence type="ECO:0000313" key="3">
    <source>
        <dbReference type="EnsemblMetazoa" id="CapteP188892"/>
    </source>
</evidence>
<dbReference type="EMBL" id="AMQN01011376">
    <property type="status" value="NOT_ANNOTATED_CDS"/>
    <property type="molecule type" value="Genomic_DNA"/>
</dbReference>
<dbReference type="HOGENOM" id="CLU_1604313_0_0_1"/>
<gene>
    <name evidence="2" type="ORF">CAPTEDRAFT_188892</name>
</gene>